<keyword evidence="20" id="KW-1185">Reference proteome</keyword>
<comment type="cofactor">
    <cofactor evidence="16 17">
        <name>FMN</name>
        <dbReference type="ChEBI" id="CHEBI:58210"/>
    </cofactor>
</comment>
<evidence type="ECO:0000256" key="13">
    <source>
        <dbReference type="ARBA" id="ARBA00023075"/>
    </source>
</evidence>
<keyword evidence="14 16" id="KW-0472">Membrane</keyword>
<sequence>MASKETPMRTIAVVTALCLVCSIIVSGAAIGLRDAQNANKALDKQTNLLSVAGKLEANANVGEIYAKFVEAKFVDLSTGEYVDLNSDEYADLNAATFDQLKNVKDLTKSMDLTGKDIAGIKRRSNVADVYLVKDAQGNVESYVLPVYGRGLWSTMYAFIAIDKDGKTVIRIQYYDQGETPGLGGEILNPRWTVKWEGKQLFDANGDVAIRIVKGGGQAKTPSGIDALSGATLTSQGVENTFQFWIGDNGFGPFLKKLQNGGLNNG</sequence>
<keyword evidence="8 16" id="KW-1278">Translocase</keyword>
<keyword evidence="1 16" id="KW-0813">Transport</keyword>
<keyword evidence="15 16" id="KW-0739">Sodium transport</keyword>
<keyword evidence="11 16" id="KW-0915">Sodium</keyword>
<dbReference type="PIRSF" id="PIRSF009437">
    <property type="entry name" value="NQR-1_subunit_C"/>
    <property type="match status" value="1"/>
</dbReference>
<dbReference type="EC" id="7.2.1.1" evidence="16 17"/>
<evidence type="ECO:0000256" key="11">
    <source>
        <dbReference type="ARBA" id="ARBA00023053"/>
    </source>
</evidence>
<evidence type="ECO:0000256" key="1">
    <source>
        <dbReference type="ARBA" id="ARBA00022448"/>
    </source>
</evidence>
<gene>
    <name evidence="16 19" type="primary">nqrC</name>
    <name evidence="19" type="ORF">MORIYA_2367</name>
</gene>
<evidence type="ECO:0000256" key="9">
    <source>
        <dbReference type="ARBA" id="ARBA00022989"/>
    </source>
</evidence>
<evidence type="ECO:0000256" key="15">
    <source>
        <dbReference type="ARBA" id="ARBA00023201"/>
    </source>
</evidence>
<evidence type="ECO:0000256" key="5">
    <source>
        <dbReference type="ARBA" id="ARBA00022630"/>
    </source>
</evidence>
<dbReference type="OrthoDB" id="9786835at2"/>
<comment type="caution">
    <text evidence="16">Lacks conserved residue(s) required for the propagation of feature annotation.</text>
</comment>
<keyword evidence="12 16" id="KW-0406">Ion transport</keyword>
<dbReference type="PANTHER" id="PTHR37838:SF1">
    <property type="entry name" value="NA(+)-TRANSLOCATING NADH-QUINONE REDUCTASE SUBUNIT C"/>
    <property type="match status" value="1"/>
</dbReference>
<dbReference type="RefSeq" id="WP_112715168.1">
    <property type="nucleotide sequence ID" value="NZ_LS483250.1"/>
</dbReference>
<keyword evidence="10 16" id="KW-0520">NAD</keyword>
<evidence type="ECO:0000256" key="2">
    <source>
        <dbReference type="ARBA" id="ARBA00022475"/>
    </source>
</evidence>
<evidence type="ECO:0000256" key="16">
    <source>
        <dbReference type="HAMAP-Rule" id="MF_00427"/>
    </source>
</evidence>
<evidence type="ECO:0000256" key="4">
    <source>
        <dbReference type="ARBA" id="ARBA00022553"/>
    </source>
</evidence>
<feature type="modified residue" description="FMN phosphoryl threonine" evidence="16">
    <location>
        <position position="231"/>
    </location>
</feature>
<dbReference type="KEGG" id="mya:MORIYA_2367"/>
<feature type="domain" description="FMN-binding" evidence="18">
    <location>
        <begin position="150"/>
        <end position="248"/>
    </location>
</feature>
<dbReference type="GO" id="GO:0005886">
    <property type="term" value="C:plasma membrane"/>
    <property type="evidence" value="ECO:0007669"/>
    <property type="project" value="UniProtKB-SubCell"/>
</dbReference>
<evidence type="ECO:0000259" key="18">
    <source>
        <dbReference type="SMART" id="SM00900"/>
    </source>
</evidence>
<comment type="catalytic activity">
    <reaction evidence="16 17">
        <text>a ubiquinone + n Na(+)(in) + NADH + H(+) = a ubiquinol + n Na(+)(out) + NAD(+)</text>
        <dbReference type="Rhea" id="RHEA:47748"/>
        <dbReference type="Rhea" id="RHEA-COMP:9565"/>
        <dbReference type="Rhea" id="RHEA-COMP:9566"/>
        <dbReference type="ChEBI" id="CHEBI:15378"/>
        <dbReference type="ChEBI" id="CHEBI:16389"/>
        <dbReference type="ChEBI" id="CHEBI:17976"/>
        <dbReference type="ChEBI" id="CHEBI:29101"/>
        <dbReference type="ChEBI" id="CHEBI:57540"/>
        <dbReference type="ChEBI" id="CHEBI:57945"/>
        <dbReference type="EC" id="7.2.1.1"/>
    </reaction>
</comment>
<evidence type="ECO:0000256" key="7">
    <source>
        <dbReference type="ARBA" id="ARBA00022692"/>
    </source>
</evidence>
<comment type="similarity">
    <text evidence="16 17">Belongs to the NqrC family.</text>
</comment>
<evidence type="ECO:0000256" key="12">
    <source>
        <dbReference type="ARBA" id="ARBA00023065"/>
    </source>
</evidence>
<evidence type="ECO:0000256" key="17">
    <source>
        <dbReference type="PIRNR" id="PIRNR009437"/>
    </source>
</evidence>
<evidence type="ECO:0000256" key="3">
    <source>
        <dbReference type="ARBA" id="ARBA00022519"/>
    </source>
</evidence>
<dbReference type="GO" id="GO:0016655">
    <property type="term" value="F:oxidoreductase activity, acting on NAD(P)H, quinone or similar compound as acceptor"/>
    <property type="evidence" value="ECO:0007669"/>
    <property type="project" value="UniProtKB-UniRule"/>
</dbReference>
<dbReference type="InterPro" id="IPR010204">
    <property type="entry name" value="NqrC"/>
</dbReference>
<dbReference type="NCBIfam" id="NF003749">
    <property type="entry name" value="PRK05346.1-5"/>
    <property type="match status" value="1"/>
</dbReference>
<dbReference type="Proteomes" id="UP000250163">
    <property type="component" value="Chromosome MORIYA"/>
</dbReference>
<keyword evidence="19" id="KW-0560">Oxidoreductase</keyword>
<evidence type="ECO:0000256" key="6">
    <source>
        <dbReference type="ARBA" id="ARBA00022643"/>
    </source>
</evidence>
<evidence type="ECO:0000313" key="20">
    <source>
        <dbReference type="Proteomes" id="UP000250163"/>
    </source>
</evidence>
<dbReference type="SMART" id="SM00900">
    <property type="entry name" value="FMN_bind"/>
    <property type="match status" value="1"/>
</dbReference>
<evidence type="ECO:0000256" key="10">
    <source>
        <dbReference type="ARBA" id="ARBA00023027"/>
    </source>
</evidence>
<keyword evidence="7 16" id="KW-0812">Transmembrane</keyword>
<proteinExistence type="inferred from homology"/>
<protein>
    <recommendedName>
        <fullName evidence="16 17">Na(+)-translocating NADH-quinone reductase subunit C</fullName>
        <shortName evidence="16 17">Na(+)-NQR subunit C</shortName>
        <shortName evidence="16 17">Na(+)-translocating NQR subunit C</shortName>
        <ecNumber evidence="16 17">7.2.1.1</ecNumber>
    </recommendedName>
    <alternativeName>
        <fullName evidence="16 17">NQR complex subunit C</fullName>
    </alternativeName>
    <alternativeName>
        <fullName evidence="16 17">NQR-1 subunit C</fullName>
    </alternativeName>
</protein>
<keyword evidence="2 16" id="KW-1003">Cell membrane</keyword>
<name>A0A330LQ41_9GAMM</name>
<keyword evidence="4 16" id="KW-0597">Phosphoprotein</keyword>
<dbReference type="NCBIfam" id="NF003746">
    <property type="entry name" value="PRK05346.1-1"/>
    <property type="match status" value="1"/>
</dbReference>
<comment type="subunit">
    <text evidence="16 17">Composed of six subunits; NqrA, NqrB, NqrC, NqrD, NqrE and NqrF.</text>
</comment>
<dbReference type="GO" id="GO:0010181">
    <property type="term" value="F:FMN binding"/>
    <property type="evidence" value="ECO:0007669"/>
    <property type="project" value="UniProtKB-UniRule"/>
</dbReference>
<dbReference type="Pfam" id="PF04205">
    <property type="entry name" value="FMN_bind"/>
    <property type="match status" value="1"/>
</dbReference>
<keyword evidence="13 16" id="KW-0830">Ubiquinone</keyword>
<keyword evidence="6 16" id="KW-0288">FMN</keyword>
<evidence type="ECO:0000256" key="14">
    <source>
        <dbReference type="ARBA" id="ARBA00023136"/>
    </source>
</evidence>
<comment type="subcellular location">
    <subcellularLocation>
        <location evidence="16">Cell membrane</location>
        <topology evidence="16">Single-pass membrane protein</topology>
    </subcellularLocation>
</comment>
<dbReference type="PANTHER" id="PTHR37838">
    <property type="entry name" value="NA(+)-TRANSLOCATING NADH-QUINONE REDUCTASE SUBUNIT C"/>
    <property type="match status" value="1"/>
</dbReference>
<keyword evidence="3" id="KW-0997">Cell inner membrane</keyword>
<evidence type="ECO:0000313" key="19">
    <source>
        <dbReference type="EMBL" id="SQD78843.1"/>
    </source>
</evidence>
<accession>A0A330LQ41</accession>
<dbReference type="GO" id="GO:0006814">
    <property type="term" value="P:sodium ion transport"/>
    <property type="evidence" value="ECO:0007669"/>
    <property type="project" value="UniProtKB-UniRule"/>
</dbReference>
<organism evidence="19 20">
    <name type="scientific">Moritella yayanosii</name>
    <dbReference type="NCBI Taxonomy" id="69539"/>
    <lineage>
        <taxon>Bacteria</taxon>
        <taxon>Pseudomonadati</taxon>
        <taxon>Pseudomonadota</taxon>
        <taxon>Gammaproteobacteria</taxon>
        <taxon>Alteromonadales</taxon>
        <taxon>Moritellaceae</taxon>
        <taxon>Moritella</taxon>
    </lineage>
</organism>
<dbReference type="EMBL" id="LS483250">
    <property type="protein sequence ID" value="SQD78843.1"/>
    <property type="molecule type" value="Genomic_DNA"/>
</dbReference>
<comment type="function">
    <text evidence="16">NQR complex catalyzes the reduction of ubiquinone-1 to ubiquinol by two successive reactions, coupled with the transport of Na(+) ions from the cytoplasm to the periplasm. NqrA to NqrE are probably involved in the second step, the conversion of ubisemiquinone to ubiquinol.</text>
</comment>
<dbReference type="AlphaFoldDB" id="A0A330LQ41"/>
<keyword evidence="5 16" id="KW-0285">Flavoprotein</keyword>
<reference evidence="20" key="1">
    <citation type="submission" date="2018-05" db="EMBL/GenBank/DDBJ databases">
        <authorList>
            <person name="Cea G.-C."/>
            <person name="William W."/>
        </authorList>
    </citation>
    <scope>NUCLEOTIDE SEQUENCE [LARGE SCALE GENOMIC DNA]</scope>
    <source>
        <strain evidence="20">DB21MT 5</strain>
    </source>
</reference>
<dbReference type="NCBIfam" id="TIGR01938">
    <property type="entry name" value="nqrC"/>
    <property type="match status" value="1"/>
</dbReference>
<keyword evidence="9 16" id="KW-1133">Transmembrane helix</keyword>
<evidence type="ECO:0000256" key="8">
    <source>
        <dbReference type="ARBA" id="ARBA00022967"/>
    </source>
</evidence>
<dbReference type="InterPro" id="IPR007329">
    <property type="entry name" value="FMN-bd"/>
</dbReference>
<dbReference type="HAMAP" id="MF_00427">
    <property type="entry name" value="NqrC"/>
    <property type="match status" value="1"/>
</dbReference>